<sequence>MLGGSMKALLTAQELVAHMKKKGIGFTIVNEENAEDFLQHHNYYLKLASYRENYKKYSTGDKAGQYVNLEFAYLKELSTLDMYLRYLVLQMTLDIEHFLKVSLLQHIEQNPKEDGYRLIQRFLAKDQNINKLRTIQAHKASDYCRGLIDKYYPYFPAWVYVELISFGELTHLCAFYDELYKDPIADNILLNSVRDIRNASAHSNCLLNRLSVGGIRADTSIKRRVKQIPTIGENALQKKLSNKCICDFCCLLFTYDELITSEVLKEKRFTQLKEFFENRMVQHKDWFETNNTITSAYQFTKKVLDYFITK</sequence>
<organism evidence="1">
    <name type="scientific">virus sp. ctJLD79</name>
    <dbReference type="NCBI Taxonomy" id="2827987"/>
    <lineage>
        <taxon>Viruses</taxon>
    </lineage>
</organism>
<dbReference type="Pfam" id="PF07751">
    <property type="entry name" value="Abi_2"/>
    <property type="match status" value="1"/>
</dbReference>
<proteinExistence type="predicted"/>
<dbReference type="InterPro" id="IPR011664">
    <property type="entry name" value="Abi_system_AbiD/AbiF-like"/>
</dbReference>
<reference evidence="1" key="1">
    <citation type="journal article" date="2021" name="Proc. Natl. Acad. Sci. U.S.A.">
        <title>A Catalog of Tens of Thousands of Viruses from Human Metagenomes Reveals Hidden Associations with Chronic Diseases.</title>
        <authorList>
            <person name="Tisza M.J."/>
            <person name="Buck C.B."/>
        </authorList>
    </citation>
    <scope>NUCLEOTIDE SEQUENCE</scope>
    <source>
        <strain evidence="1">CtJLD79</strain>
    </source>
</reference>
<accession>A0A8S5REW6</accession>
<evidence type="ECO:0000313" key="1">
    <source>
        <dbReference type="EMBL" id="DAE29674.1"/>
    </source>
</evidence>
<protein>
    <submittedName>
        <fullName evidence="1">Abi-like protein</fullName>
    </submittedName>
</protein>
<name>A0A8S5REW6_9VIRU</name>
<dbReference type="EMBL" id="BK059097">
    <property type="protein sequence ID" value="DAE29674.1"/>
    <property type="molecule type" value="Genomic_DNA"/>
</dbReference>